<organism evidence="1 2">
    <name type="scientific">Galbibacter marinus</name>
    <dbReference type="NCBI Taxonomy" id="555500"/>
    <lineage>
        <taxon>Bacteria</taxon>
        <taxon>Pseudomonadati</taxon>
        <taxon>Bacteroidota</taxon>
        <taxon>Flavobacteriia</taxon>
        <taxon>Flavobacteriales</taxon>
        <taxon>Flavobacteriaceae</taxon>
        <taxon>Galbibacter</taxon>
    </lineage>
</organism>
<comment type="caution">
    <text evidence="1">The sequence shown here is derived from an EMBL/GenBank/DDBJ whole genome shotgun (WGS) entry which is preliminary data.</text>
</comment>
<dbReference type="Proteomes" id="UP000007364">
    <property type="component" value="Unassembled WGS sequence"/>
</dbReference>
<evidence type="ECO:0000313" key="1">
    <source>
        <dbReference type="EMBL" id="EKF55454.1"/>
    </source>
</evidence>
<proteinExistence type="predicted"/>
<dbReference type="AlphaFoldDB" id="K2PVD2"/>
<accession>K2PVD2</accession>
<dbReference type="eggNOG" id="COG5421">
    <property type="taxonomic scope" value="Bacteria"/>
</dbReference>
<evidence type="ECO:0000313" key="2">
    <source>
        <dbReference type="Proteomes" id="UP000007364"/>
    </source>
</evidence>
<keyword evidence="2" id="KW-1185">Reference proteome</keyword>
<reference evidence="1 2" key="1">
    <citation type="journal article" date="2012" name="J. Bacteriol.">
        <title>Genome Sequence of Galbibacter marinum Type Strain ck-I2-15.</title>
        <authorList>
            <person name="Lai Q."/>
            <person name="Li C."/>
            <person name="Shao Z."/>
        </authorList>
    </citation>
    <scope>NUCLEOTIDE SEQUENCE [LARGE SCALE GENOMIC DNA]</scope>
    <source>
        <strain evidence="2">ck-I2-15</strain>
    </source>
</reference>
<name>K2PVD2_9FLAO</name>
<protein>
    <submittedName>
        <fullName evidence="1">Transposase IS4 family protein</fullName>
    </submittedName>
</protein>
<sequence>MFFYDVIHKLLIFAGFDKLRNPFLLDLVLMRMFEPASKLRSVALIEEYFGIKYRRQQYYESAPKWLTLKTKAESIAVNFAKSHYEFDYSLVFYDVTTLYFETFKSDDLRKNGFSKDNKSQQPQILIGLMVTKEGLLVSYDIFTGNTFEGHTFIPMIEKLN</sequence>
<gene>
    <name evidence="1" type="ORF">I215_07087</name>
</gene>
<dbReference type="EMBL" id="AMSG01000007">
    <property type="protein sequence ID" value="EKF55454.1"/>
    <property type="molecule type" value="Genomic_DNA"/>
</dbReference>